<dbReference type="EMBL" id="MHNE01000030">
    <property type="protein sequence ID" value="OGZ37924.1"/>
    <property type="molecule type" value="Genomic_DNA"/>
</dbReference>
<evidence type="ECO:0000313" key="1">
    <source>
        <dbReference type="EMBL" id="OGZ37924.1"/>
    </source>
</evidence>
<evidence type="ECO:0000313" key="2">
    <source>
        <dbReference type="Proteomes" id="UP000178787"/>
    </source>
</evidence>
<comment type="caution">
    <text evidence="1">The sequence shown here is derived from an EMBL/GenBank/DDBJ whole genome shotgun (WGS) entry which is preliminary data.</text>
</comment>
<proteinExistence type="predicted"/>
<reference evidence="1 2" key="1">
    <citation type="journal article" date="2016" name="Nat. Commun.">
        <title>Thousands of microbial genomes shed light on interconnected biogeochemical processes in an aquifer system.</title>
        <authorList>
            <person name="Anantharaman K."/>
            <person name="Brown C.T."/>
            <person name="Hug L.A."/>
            <person name="Sharon I."/>
            <person name="Castelle C.J."/>
            <person name="Probst A.J."/>
            <person name="Thomas B.C."/>
            <person name="Singh A."/>
            <person name="Wilkins M.J."/>
            <person name="Karaoz U."/>
            <person name="Brodie E.L."/>
            <person name="Williams K.H."/>
            <person name="Hubbard S.S."/>
            <person name="Banfield J.F."/>
        </authorList>
    </citation>
    <scope>NUCLEOTIDE SEQUENCE [LARGE SCALE GENOMIC DNA]</scope>
</reference>
<dbReference type="STRING" id="1802000.A3A94_03195"/>
<sequence>MINKAEFWSIAHVNNDTLQECLEYSEKSFCSDIGWLKYLIAETPNGSILQKNILYDIPRNHKVYLAHVTKNFGSILKDGKILSSSGCLVGSIYCTPVIQEREKFRLHNLGEYIFLKEAPKFTKNKKDVALLLIELELPHSTTTSSIGIDYLKLGMVHFSVFSELSYLLSYDELKELEKATIDAIRKASSLLTVIESFSPESISHNFKKFYGLYKQTITELPILGYFLFEVLCEYIALFQKGEDVDRYHHLGELYCANFKNLIFSVCPDLTRSFNLGLFQPNFNDIVKYLETINIITKENISSFENYLIQRLRYLIINRFYHNVKHESNTKKSFWQNIEWNLNYLQHQLTPLLGHTIHRLLRNMHRYPNFYFYFDQYKALQIWNYWNHNHIALPYNAVLPKGEIGINPANPSMKYRIFSTKIWHKNGYSYLSKEQELPLMIEPRLAELNMLLMRKKS</sequence>
<organism evidence="1 2">
    <name type="scientific">Candidatus Portnoybacteria bacterium RIFCSPLOWO2_01_FULL_43_11</name>
    <dbReference type="NCBI Taxonomy" id="1802000"/>
    <lineage>
        <taxon>Bacteria</taxon>
        <taxon>Candidatus Portnoyibacteriota</taxon>
    </lineage>
</organism>
<gene>
    <name evidence="1" type="ORF">A3A94_03195</name>
</gene>
<protein>
    <submittedName>
        <fullName evidence="1">Uncharacterized protein</fullName>
    </submittedName>
</protein>
<dbReference type="Proteomes" id="UP000178787">
    <property type="component" value="Unassembled WGS sequence"/>
</dbReference>
<dbReference type="AlphaFoldDB" id="A0A1G2FIK8"/>
<accession>A0A1G2FIK8</accession>
<name>A0A1G2FIK8_9BACT</name>